<dbReference type="EMBL" id="VUMD01000003">
    <property type="protein sequence ID" value="MSS35780.1"/>
    <property type="molecule type" value="Genomic_DNA"/>
</dbReference>
<gene>
    <name evidence="9" type="ORF">FYJ39_04075</name>
</gene>
<keyword evidence="4 9" id="KW-0418">Kinase</keyword>
<keyword evidence="5" id="KW-0067">ATP-binding</keyword>
<accession>A0A7X2NJF5</accession>
<dbReference type="Proteomes" id="UP000429958">
    <property type="component" value="Unassembled WGS sequence"/>
</dbReference>
<dbReference type="RefSeq" id="WP_154471184.1">
    <property type="nucleotide sequence ID" value="NZ_VUMD01000003.1"/>
</dbReference>
<name>A0A7X2NJF5_9CLOT</name>
<organism evidence="9 10">
    <name type="scientific">Clostridium porci</name>
    <dbReference type="NCBI Taxonomy" id="2605778"/>
    <lineage>
        <taxon>Bacteria</taxon>
        <taxon>Bacillati</taxon>
        <taxon>Bacillota</taxon>
        <taxon>Clostridia</taxon>
        <taxon>Eubacteriales</taxon>
        <taxon>Clostridiaceae</taxon>
        <taxon>Clostridium</taxon>
    </lineage>
</organism>
<dbReference type="PANTHER" id="PTHR43095:SF5">
    <property type="entry name" value="XYLULOSE KINASE"/>
    <property type="match status" value="1"/>
</dbReference>
<dbReference type="InterPro" id="IPR018485">
    <property type="entry name" value="FGGY_C"/>
</dbReference>
<evidence type="ECO:0000313" key="9">
    <source>
        <dbReference type="EMBL" id="MSS35780.1"/>
    </source>
</evidence>
<evidence type="ECO:0000256" key="1">
    <source>
        <dbReference type="ARBA" id="ARBA00009156"/>
    </source>
</evidence>
<reference evidence="9 10" key="1">
    <citation type="submission" date="2019-08" db="EMBL/GenBank/DDBJ databases">
        <title>In-depth cultivation of the pig gut microbiome towards novel bacterial diversity and tailored functional studies.</title>
        <authorList>
            <person name="Wylensek D."/>
            <person name="Hitch T.C.A."/>
            <person name="Clavel T."/>
        </authorList>
    </citation>
    <scope>NUCLEOTIDE SEQUENCE [LARGE SCALE GENOMIC DNA]</scope>
    <source>
        <strain evidence="9 10">WCA-389-WT-23D1</strain>
    </source>
</reference>
<evidence type="ECO:0000256" key="6">
    <source>
        <dbReference type="ARBA" id="ARBA00023308"/>
    </source>
</evidence>
<keyword evidence="10" id="KW-1185">Reference proteome</keyword>
<protein>
    <submittedName>
        <fullName evidence="9">Rhamnulokinase</fullName>
    </submittedName>
</protein>
<dbReference type="CDD" id="cd07771">
    <property type="entry name" value="ASKHA_NBD_FGGY_RhaB-like"/>
    <property type="match status" value="1"/>
</dbReference>
<keyword evidence="6" id="KW-0684">Rhamnose metabolism</keyword>
<evidence type="ECO:0000256" key="5">
    <source>
        <dbReference type="ARBA" id="ARBA00022840"/>
    </source>
</evidence>
<dbReference type="GO" id="GO:0005524">
    <property type="term" value="F:ATP binding"/>
    <property type="evidence" value="ECO:0007669"/>
    <property type="project" value="UniProtKB-KW"/>
</dbReference>
<keyword evidence="3" id="KW-0547">Nucleotide-binding</keyword>
<dbReference type="InterPro" id="IPR050406">
    <property type="entry name" value="FGGY_Carb_Kinase"/>
</dbReference>
<dbReference type="AlphaFoldDB" id="A0A7X2NJF5"/>
<feature type="domain" description="Carbohydrate kinase FGGY N-terminal" evidence="7">
    <location>
        <begin position="4"/>
        <end position="241"/>
    </location>
</feature>
<comment type="caution">
    <text evidence="9">The sequence shown here is derived from an EMBL/GenBank/DDBJ whole genome shotgun (WGS) entry which is preliminary data.</text>
</comment>
<dbReference type="Pfam" id="PF02782">
    <property type="entry name" value="FGGY_C"/>
    <property type="match status" value="1"/>
</dbReference>
<sequence>MKKVLAIDMGATSIRGILGYIEDGFLVTREVMRMSHEIVYKQGRMRWQWEKLLNKVVETILQTGEEISSVGIDTWGVDVGLIGRDGCMVADPVAYRDPDNVKGYKLAVERMGAEDIFLKTGNQVMPINTLFQLVALKELYGEEWEKAETILLMPDLFNYMLTGNRTAEETILSTTQLFDLKEKTFSREILQRFGIKEGMFPPVVKAGTVVGNTAGGRIEALKGLDVDVIAVCGHDTASAVLLTDTFRNSDCLFLSCGTWSLLGGLTDQAVLDVKAFEKSLTNELGYDSRNMLFKNITGLYLLEKFRRQMGERLGAVPDFDEITDYVRRDRSASVIIDIEEPDFGEEDTDAKEAIDAYLRRTGQPLPKEDMGYFKVIYESLVQKYAETVEAIQAVSGKAYNALHMIGGGAKSPLLCQMIADTISLPVTAGPFEATALGNILIQLVALGELDSMESGLRLAWKSAHVIKYNANKK</sequence>
<keyword evidence="2" id="KW-0808">Transferase</keyword>
<evidence type="ECO:0000256" key="3">
    <source>
        <dbReference type="ARBA" id="ARBA00022741"/>
    </source>
</evidence>
<dbReference type="PANTHER" id="PTHR43095">
    <property type="entry name" value="SUGAR KINASE"/>
    <property type="match status" value="1"/>
</dbReference>
<dbReference type="Pfam" id="PF00370">
    <property type="entry name" value="FGGY_N"/>
    <property type="match status" value="1"/>
</dbReference>
<dbReference type="GO" id="GO:0008993">
    <property type="term" value="F:rhamnulokinase activity"/>
    <property type="evidence" value="ECO:0007669"/>
    <property type="project" value="InterPro"/>
</dbReference>
<comment type="similarity">
    <text evidence="1">Belongs to the FGGY kinase family.</text>
</comment>
<feature type="domain" description="Carbohydrate kinase FGGY C-terminal" evidence="8">
    <location>
        <begin position="253"/>
        <end position="446"/>
    </location>
</feature>
<evidence type="ECO:0000259" key="7">
    <source>
        <dbReference type="Pfam" id="PF00370"/>
    </source>
</evidence>
<proteinExistence type="inferred from homology"/>
<evidence type="ECO:0000259" key="8">
    <source>
        <dbReference type="Pfam" id="PF02782"/>
    </source>
</evidence>
<dbReference type="GO" id="GO:0019301">
    <property type="term" value="P:rhamnose catabolic process"/>
    <property type="evidence" value="ECO:0007669"/>
    <property type="project" value="InterPro"/>
</dbReference>
<dbReference type="InterPro" id="IPR018484">
    <property type="entry name" value="FGGY_N"/>
</dbReference>
<evidence type="ECO:0000256" key="2">
    <source>
        <dbReference type="ARBA" id="ARBA00022679"/>
    </source>
</evidence>
<dbReference type="SUPFAM" id="SSF53067">
    <property type="entry name" value="Actin-like ATPase domain"/>
    <property type="match status" value="2"/>
</dbReference>
<dbReference type="Gene3D" id="3.30.420.40">
    <property type="match status" value="2"/>
</dbReference>
<dbReference type="InterPro" id="IPR043129">
    <property type="entry name" value="ATPase_NBD"/>
</dbReference>
<evidence type="ECO:0000256" key="4">
    <source>
        <dbReference type="ARBA" id="ARBA00022777"/>
    </source>
</evidence>
<dbReference type="InterPro" id="IPR013449">
    <property type="entry name" value="Rhamnulokinase"/>
</dbReference>
<evidence type="ECO:0000313" key="10">
    <source>
        <dbReference type="Proteomes" id="UP000429958"/>
    </source>
</evidence>